<feature type="non-terminal residue" evidence="1">
    <location>
        <position position="131"/>
    </location>
</feature>
<evidence type="ECO:0008006" key="3">
    <source>
        <dbReference type="Google" id="ProtNLM"/>
    </source>
</evidence>
<dbReference type="Proteomes" id="UP001159427">
    <property type="component" value="Unassembled WGS sequence"/>
</dbReference>
<keyword evidence="2" id="KW-1185">Reference proteome</keyword>
<dbReference type="EMBL" id="CALNXI010000074">
    <property type="protein sequence ID" value="CAH3017934.1"/>
    <property type="molecule type" value="Genomic_DNA"/>
</dbReference>
<reference evidence="1 2" key="1">
    <citation type="submission" date="2022-05" db="EMBL/GenBank/DDBJ databases">
        <authorList>
            <consortium name="Genoscope - CEA"/>
            <person name="William W."/>
        </authorList>
    </citation>
    <scope>NUCLEOTIDE SEQUENCE [LARGE SCALE GENOMIC DNA]</scope>
</reference>
<organism evidence="1 2">
    <name type="scientific">Porites evermanni</name>
    <dbReference type="NCBI Taxonomy" id="104178"/>
    <lineage>
        <taxon>Eukaryota</taxon>
        <taxon>Metazoa</taxon>
        <taxon>Cnidaria</taxon>
        <taxon>Anthozoa</taxon>
        <taxon>Hexacorallia</taxon>
        <taxon>Scleractinia</taxon>
        <taxon>Fungiina</taxon>
        <taxon>Poritidae</taxon>
        <taxon>Porites</taxon>
    </lineage>
</organism>
<proteinExistence type="predicted"/>
<comment type="caution">
    <text evidence="1">The sequence shown here is derived from an EMBL/GenBank/DDBJ whole genome shotgun (WGS) entry which is preliminary data.</text>
</comment>
<gene>
    <name evidence="1" type="ORF">PEVE_00040505</name>
</gene>
<sequence>MEDAPHEKVVDVVPSGKIISLKMTAYLEEVATKKRSGENLLNEAKRMRLASLTPSVLDSTVRARDAYIAWHEALFPHETVLPVSADKLRAFCKSLSDMGYSYSTILLMYFSGVCSWHLCNDLASPRQTFPT</sequence>
<evidence type="ECO:0000313" key="1">
    <source>
        <dbReference type="EMBL" id="CAH3017934.1"/>
    </source>
</evidence>
<accession>A0ABN8LPL0</accession>
<evidence type="ECO:0000313" key="2">
    <source>
        <dbReference type="Proteomes" id="UP001159427"/>
    </source>
</evidence>
<protein>
    <recommendedName>
        <fullName evidence="3">Integrase</fullName>
    </recommendedName>
</protein>
<name>A0ABN8LPL0_9CNID</name>